<gene>
    <name evidence="3" type="ORF">Bca52824_033515</name>
</gene>
<dbReference type="AlphaFoldDB" id="A0A8X7SD01"/>
<name>A0A8X7SD01_BRACI</name>
<evidence type="ECO:0000313" key="4">
    <source>
        <dbReference type="Proteomes" id="UP000886595"/>
    </source>
</evidence>
<accession>A0A8X7SD01</accession>
<comment type="caution">
    <text evidence="3">The sequence shown here is derived from an EMBL/GenBank/DDBJ whole genome shotgun (WGS) entry which is preliminary data.</text>
</comment>
<dbReference type="GO" id="GO:0004523">
    <property type="term" value="F:RNA-DNA hybrid ribonuclease activity"/>
    <property type="evidence" value="ECO:0007669"/>
    <property type="project" value="InterPro"/>
</dbReference>
<dbReference type="Proteomes" id="UP000886595">
    <property type="component" value="Unassembled WGS sequence"/>
</dbReference>
<feature type="domain" description="RNase H type-1" evidence="2">
    <location>
        <begin position="592"/>
        <end position="708"/>
    </location>
</feature>
<dbReference type="InterPro" id="IPR002156">
    <property type="entry name" value="RNaseH_domain"/>
</dbReference>
<proteinExistence type="predicted"/>
<dbReference type="InterPro" id="IPR036691">
    <property type="entry name" value="Endo/exonu/phosph_ase_sf"/>
</dbReference>
<protein>
    <recommendedName>
        <fullName evidence="2">RNase H type-1 domain-containing protein</fullName>
    </recommendedName>
</protein>
<dbReference type="Pfam" id="PF13456">
    <property type="entry name" value="RVT_3"/>
    <property type="match status" value="1"/>
</dbReference>
<sequence>MSGSTGFGSGSFKPGHSGTVSKKGSARRRPYKAKRVLGKGATTPISSQGLVVFSQELGGQGGKRKQGKRVNRKDSWVMLGDFNEILNNDEKIGGPRRNERSFQPFADMLFGCGMSELPGSGNSFTWSGLSASQHSYRGSFRFDKRMLHKPLVWEEVDRAWKWPDQSFGASVAGRLKSCRKALMRRPSVMKIKELNSQMCVAYKEEESFWKQKICNAVMEVLAVYEAATGQTINLEKSSVIFGAHIHQDSRDIIHDILGIVKVGGEEKYLGLPEVFSGSKIKSLSFLQENLKDKLTGYQARLMSQGGKEVVIKSVAMSMSVYAMSVFRLPKTTTDNIVSLANFWWNSDQEKKKTHWVSWERMCLPKKLGGMGFKDIQVFNQALLAKQAWRLVNFPDSLLAKFLKMDGIRQMIGNGRTVKVWTERWLFDVADLLNETSKWWDIDKLNELFYPDDVNLILKIKPVVEEEDFWSWHYNKNGDYSVRSGYWLGCQKQRKETLQAAETLPSLNFLKESIWKIKTSSKIKIFLNKLNFEGFVLDAMKLIEMSRKEADEWTRAQKIEDREQAVENHSVFNKKKPWEKPQGSWLKCNIGHSWNRHTGEVGSAWVLRNGEGLVLMHSRKSSVQIWDDMEAKMVSWLWAVESMVSLKIHRVMFAGQEGDILGMIERPRAWPSFKFWSNALSEIIKQVPFWKLHHEQRLGNRGAYLIARSVTSEDRRQSYVAAGHPVWLRGLFIYESR</sequence>
<dbReference type="OrthoDB" id="1732656at2759"/>
<feature type="region of interest" description="Disordered" evidence="1">
    <location>
        <begin position="1"/>
        <end position="39"/>
    </location>
</feature>
<evidence type="ECO:0000256" key="1">
    <source>
        <dbReference type="SAM" id="MobiDB-lite"/>
    </source>
</evidence>
<dbReference type="SUPFAM" id="SSF56219">
    <property type="entry name" value="DNase I-like"/>
    <property type="match status" value="1"/>
</dbReference>
<evidence type="ECO:0000259" key="2">
    <source>
        <dbReference type="Pfam" id="PF13456"/>
    </source>
</evidence>
<dbReference type="EMBL" id="JAAMPC010000007">
    <property type="protein sequence ID" value="KAG2304864.1"/>
    <property type="molecule type" value="Genomic_DNA"/>
</dbReference>
<dbReference type="PANTHER" id="PTHR33116">
    <property type="entry name" value="REVERSE TRANSCRIPTASE ZINC-BINDING DOMAIN-CONTAINING PROTEIN-RELATED-RELATED"/>
    <property type="match status" value="1"/>
</dbReference>
<reference evidence="3 4" key="1">
    <citation type="submission" date="2020-02" db="EMBL/GenBank/DDBJ databases">
        <authorList>
            <person name="Ma Q."/>
            <person name="Huang Y."/>
            <person name="Song X."/>
            <person name="Pei D."/>
        </authorList>
    </citation>
    <scope>NUCLEOTIDE SEQUENCE [LARGE SCALE GENOMIC DNA]</scope>
    <source>
        <strain evidence="3">Sxm20200214</strain>
        <tissue evidence="3">Leaf</tissue>
    </source>
</reference>
<keyword evidence="4" id="KW-1185">Reference proteome</keyword>
<evidence type="ECO:0000313" key="3">
    <source>
        <dbReference type="EMBL" id="KAG2304864.1"/>
    </source>
</evidence>
<dbReference type="PANTHER" id="PTHR33116:SF86">
    <property type="entry name" value="REVERSE TRANSCRIPTASE DOMAIN-CONTAINING PROTEIN"/>
    <property type="match status" value="1"/>
</dbReference>
<dbReference type="GO" id="GO:0003676">
    <property type="term" value="F:nucleic acid binding"/>
    <property type="evidence" value="ECO:0007669"/>
    <property type="project" value="InterPro"/>
</dbReference>
<organism evidence="3 4">
    <name type="scientific">Brassica carinata</name>
    <name type="common">Ethiopian mustard</name>
    <name type="synonym">Abyssinian cabbage</name>
    <dbReference type="NCBI Taxonomy" id="52824"/>
    <lineage>
        <taxon>Eukaryota</taxon>
        <taxon>Viridiplantae</taxon>
        <taxon>Streptophyta</taxon>
        <taxon>Embryophyta</taxon>
        <taxon>Tracheophyta</taxon>
        <taxon>Spermatophyta</taxon>
        <taxon>Magnoliopsida</taxon>
        <taxon>eudicotyledons</taxon>
        <taxon>Gunneridae</taxon>
        <taxon>Pentapetalae</taxon>
        <taxon>rosids</taxon>
        <taxon>malvids</taxon>
        <taxon>Brassicales</taxon>
        <taxon>Brassicaceae</taxon>
        <taxon>Brassiceae</taxon>
        <taxon>Brassica</taxon>
    </lineage>
</organism>
<feature type="compositionally biased region" description="Basic residues" evidence="1">
    <location>
        <begin position="24"/>
        <end position="37"/>
    </location>
</feature>